<reference evidence="2 3" key="1">
    <citation type="journal article" date="2023" name="Microbiol. Spectr.">
        <title>Symbiosis of Carpenter Bees with Uncharacterized Lactic Acid Bacteria Showing NAD Auxotrophy.</title>
        <authorList>
            <person name="Kawasaki S."/>
            <person name="Ozawa K."/>
            <person name="Mori T."/>
            <person name="Yamamoto A."/>
            <person name="Ito M."/>
            <person name="Ohkuma M."/>
            <person name="Sakamoto M."/>
            <person name="Matsutani M."/>
        </authorList>
    </citation>
    <scope>NUCLEOTIDE SEQUENCE [LARGE SCALE GENOMIC DNA]</scope>
    <source>
        <strain evidence="2 3">Kim37-2</strain>
    </source>
</reference>
<name>A0ABM8B9B2_9BIFI</name>
<feature type="region of interest" description="Disordered" evidence="1">
    <location>
        <begin position="1"/>
        <end position="36"/>
    </location>
</feature>
<feature type="compositionally biased region" description="Basic and acidic residues" evidence="1">
    <location>
        <begin position="9"/>
        <end position="20"/>
    </location>
</feature>
<dbReference type="Proteomes" id="UP001321766">
    <property type="component" value="Chromosome"/>
</dbReference>
<dbReference type="EMBL" id="AP026798">
    <property type="protein sequence ID" value="BDR53162.1"/>
    <property type="molecule type" value="Genomic_DNA"/>
</dbReference>
<organism evidence="2 3">
    <name type="scientific">Bombiscardovia nodaiensis</name>
    <dbReference type="NCBI Taxonomy" id="2932181"/>
    <lineage>
        <taxon>Bacteria</taxon>
        <taxon>Bacillati</taxon>
        <taxon>Actinomycetota</taxon>
        <taxon>Actinomycetes</taxon>
        <taxon>Bifidobacteriales</taxon>
        <taxon>Bifidobacteriaceae</taxon>
        <taxon>Bombiscardovia</taxon>
    </lineage>
</organism>
<proteinExistence type="predicted"/>
<evidence type="ECO:0000313" key="3">
    <source>
        <dbReference type="Proteomes" id="UP001321766"/>
    </source>
</evidence>
<keyword evidence="3" id="KW-1185">Reference proteome</keyword>
<accession>A0ABM8B9B2</accession>
<evidence type="ECO:0000256" key="1">
    <source>
        <dbReference type="SAM" id="MobiDB-lite"/>
    </source>
</evidence>
<evidence type="ECO:0000313" key="2">
    <source>
        <dbReference type="EMBL" id="BDR53162.1"/>
    </source>
</evidence>
<sequence length="246" mass="27450">MNTNTDGAGADKGKREHQSERTGGQGSTHSSDHADEQVRQQMKRLLETYRTQRRQLGVEEADGAWMRQPLRAWMDGLGGSSSGQAVLDMEAVQAIGIAMRETLSIRDALIVSMVCQQSQAKYDTIYSLCAQPHQDSSLRLTCQALDAAFTDPNAQPDRARCRAGIEMLEHMVACLPKDYHAQPLAVMSYVYWWLGQPQSRDYAQEALRYDAHCTLASIMLVASRRPVRPAWMQGGEEPTTFSGNRE</sequence>
<gene>
    <name evidence="2" type="ORF">KIM372_10690</name>
</gene>
<protein>
    <submittedName>
        <fullName evidence="2">DUF4192 domain-containing protein</fullName>
    </submittedName>
</protein>